<name>A0ABS2N8G5_9BACI</name>
<comment type="caution">
    <text evidence="1">The sequence shown here is derived from an EMBL/GenBank/DDBJ whole genome shotgun (WGS) entry which is preliminary data.</text>
</comment>
<sequence length="74" mass="8097">MQPNMNVQFKDLSVTNISMSSSILIGLNVQVNVKTMQKNNMGNGISSGNHLVSLYGTSIVYDPDMIDSVFRSKS</sequence>
<gene>
    <name evidence="1" type="ORF">JOC86_000677</name>
</gene>
<protein>
    <submittedName>
        <fullName evidence="1">Uncharacterized protein</fullName>
    </submittedName>
</protein>
<dbReference type="RefSeq" id="WP_205168329.1">
    <property type="nucleotide sequence ID" value="NZ_JAFBDZ010000001.1"/>
</dbReference>
<proteinExistence type="predicted"/>
<dbReference type="Proteomes" id="UP001646157">
    <property type="component" value="Unassembled WGS sequence"/>
</dbReference>
<accession>A0ABS2N8G5</accession>
<evidence type="ECO:0000313" key="2">
    <source>
        <dbReference type="Proteomes" id="UP001646157"/>
    </source>
</evidence>
<organism evidence="1 2">
    <name type="scientific">Rossellomorea pakistanensis</name>
    <dbReference type="NCBI Taxonomy" id="992288"/>
    <lineage>
        <taxon>Bacteria</taxon>
        <taxon>Bacillati</taxon>
        <taxon>Bacillota</taxon>
        <taxon>Bacilli</taxon>
        <taxon>Bacillales</taxon>
        <taxon>Bacillaceae</taxon>
        <taxon>Rossellomorea</taxon>
    </lineage>
</organism>
<evidence type="ECO:0000313" key="1">
    <source>
        <dbReference type="EMBL" id="MBM7584140.1"/>
    </source>
</evidence>
<reference evidence="1 2" key="1">
    <citation type="submission" date="2021-01" db="EMBL/GenBank/DDBJ databases">
        <title>Genomic Encyclopedia of Type Strains, Phase IV (KMG-IV): sequencing the most valuable type-strain genomes for metagenomic binning, comparative biology and taxonomic classification.</title>
        <authorList>
            <person name="Goeker M."/>
        </authorList>
    </citation>
    <scope>NUCLEOTIDE SEQUENCE [LARGE SCALE GENOMIC DNA]</scope>
    <source>
        <strain evidence="1 2">DSM 24834</strain>
    </source>
</reference>
<dbReference type="EMBL" id="JAFBDZ010000001">
    <property type="protein sequence ID" value="MBM7584140.1"/>
    <property type="molecule type" value="Genomic_DNA"/>
</dbReference>
<keyword evidence="2" id="KW-1185">Reference proteome</keyword>